<dbReference type="HOGENOM" id="CLU_006344_2_1_1"/>
<keyword evidence="2" id="KW-1185">Reference proteome</keyword>
<dbReference type="EMBL" id="KN833999">
    <property type="protein sequence ID" value="KIK13390.1"/>
    <property type="molecule type" value="Genomic_DNA"/>
</dbReference>
<dbReference type="AlphaFoldDB" id="A0A0C9XLZ7"/>
<protein>
    <submittedName>
        <fullName evidence="1">Uncharacterized protein</fullName>
    </submittedName>
</protein>
<dbReference type="OrthoDB" id="2688393at2759"/>
<proteinExistence type="predicted"/>
<organism evidence="1 2">
    <name type="scientific">Pisolithus microcarpus 441</name>
    <dbReference type="NCBI Taxonomy" id="765257"/>
    <lineage>
        <taxon>Eukaryota</taxon>
        <taxon>Fungi</taxon>
        <taxon>Dikarya</taxon>
        <taxon>Basidiomycota</taxon>
        <taxon>Agaricomycotina</taxon>
        <taxon>Agaricomycetes</taxon>
        <taxon>Agaricomycetidae</taxon>
        <taxon>Boletales</taxon>
        <taxon>Sclerodermatineae</taxon>
        <taxon>Pisolithaceae</taxon>
        <taxon>Pisolithus</taxon>
    </lineage>
</organism>
<dbReference type="Proteomes" id="UP000054018">
    <property type="component" value="Unassembled WGS sequence"/>
</dbReference>
<dbReference type="InterPro" id="IPR041078">
    <property type="entry name" value="Plavaka"/>
</dbReference>
<gene>
    <name evidence="1" type="ORF">PISMIDRAFT_118996</name>
</gene>
<reference evidence="2" key="2">
    <citation type="submission" date="2015-01" db="EMBL/GenBank/DDBJ databases">
        <title>Evolutionary Origins and Diversification of the Mycorrhizal Mutualists.</title>
        <authorList>
            <consortium name="DOE Joint Genome Institute"/>
            <consortium name="Mycorrhizal Genomics Consortium"/>
            <person name="Kohler A."/>
            <person name="Kuo A."/>
            <person name="Nagy L.G."/>
            <person name="Floudas D."/>
            <person name="Copeland A."/>
            <person name="Barry K.W."/>
            <person name="Cichocki N."/>
            <person name="Veneault-Fourrey C."/>
            <person name="LaButti K."/>
            <person name="Lindquist E.A."/>
            <person name="Lipzen A."/>
            <person name="Lundell T."/>
            <person name="Morin E."/>
            <person name="Murat C."/>
            <person name="Riley R."/>
            <person name="Ohm R."/>
            <person name="Sun H."/>
            <person name="Tunlid A."/>
            <person name="Henrissat B."/>
            <person name="Grigoriev I.V."/>
            <person name="Hibbett D.S."/>
            <person name="Martin F."/>
        </authorList>
    </citation>
    <scope>NUCLEOTIDE SEQUENCE [LARGE SCALE GENOMIC DNA]</scope>
    <source>
        <strain evidence="2">441</strain>
    </source>
</reference>
<evidence type="ECO:0000313" key="2">
    <source>
        <dbReference type="Proteomes" id="UP000054018"/>
    </source>
</evidence>
<name>A0A0C9XLZ7_9AGAM</name>
<evidence type="ECO:0000313" key="1">
    <source>
        <dbReference type="EMBL" id="KIK13390.1"/>
    </source>
</evidence>
<reference evidence="1 2" key="1">
    <citation type="submission" date="2014-04" db="EMBL/GenBank/DDBJ databases">
        <authorList>
            <consortium name="DOE Joint Genome Institute"/>
            <person name="Kuo A."/>
            <person name="Kohler A."/>
            <person name="Costa M.D."/>
            <person name="Nagy L.G."/>
            <person name="Floudas D."/>
            <person name="Copeland A."/>
            <person name="Barry K.W."/>
            <person name="Cichocki N."/>
            <person name="Veneault-Fourrey C."/>
            <person name="LaButti K."/>
            <person name="Lindquist E.A."/>
            <person name="Lipzen A."/>
            <person name="Lundell T."/>
            <person name="Morin E."/>
            <person name="Murat C."/>
            <person name="Sun H."/>
            <person name="Tunlid A."/>
            <person name="Henrissat B."/>
            <person name="Grigoriev I.V."/>
            <person name="Hibbett D.S."/>
            <person name="Martin F."/>
            <person name="Nordberg H.P."/>
            <person name="Cantor M.N."/>
            <person name="Hua S.X."/>
        </authorList>
    </citation>
    <scope>NUCLEOTIDE SEQUENCE [LARGE SCALE GENOMIC DNA]</scope>
    <source>
        <strain evidence="1 2">441</strain>
    </source>
</reference>
<sequence length="279" mass="31541">MSVEVYLGAAVSYVSGLTFMDKFFADKYGELCKENIFYPFTSQEDWQITSWLLHSCLSMAAINSFLSLELVGYISHIKRLMLSFQTTRELCLRAEMLPPGPCWQSWVLQPQNLTKQVTMLFYCDPIKCLQSLLSHPLFEPHISFIPRKVWSMAAQISRVYDEWLTGDHAWELQNQLPHGGTLLGVMLSSDKTNISVMSRNHMAHPLLLSLANISMDIHSKGSLHGHMLLALLPVPSFIHKKSCVHLLLSDSLFHCCLDLVLKPLKIAAAVGVMMNDPHI</sequence>
<dbReference type="STRING" id="765257.A0A0C9XLZ7"/>
<dbReference type="Pfam" id="PF18759">
    <property type="entry name" value="Plavaka"/>
    <property type="match status" value="1"/>
</dbReference>
<accession>A0A0C9XLZ7</accession>